<name>A0A162ZRT2_PHYB8</name>
<proteinExistence type="predicted"/>
<dbReference type="RefSeq" id="XP_018286691.1">
    <property type="nucleotide sequence ID" value="XM_018436935.1"/>
</dbReference>
<evidence type="ECO:0000313" key="1">
    <source>
        <dbReference type="EMBL" id="OAD68651.1"/>
    </source>
</evidence>
<sequence>MLKEGAMSDGVSSRPLGLRGSKGRLYSLQNDRALGSFDFHFLKKNGRIPYNLKQLMFLQIYPTLGLNFLLLKQQKCHGLLFFERYRYSRFLCPNDDYCECFDHIFKFYAILCFL</sequence>
<dbReference type="AlphaFoldDB" id="A0A162ZRT2"/>
<dbReference type="EMBL" id="KV440994">
    <property type="protein sequence ID" value="OAD68651.1"/>
    <property type="molecule type" value="Genomic_DNA"/>
</dbReference>
<gene>
    <name evidence="1" type="ORF">PHYBLDRAFT_173069</name>
</gene>
<organism evidence="1 2">
    <name type="scientific">Phycomyces blakesleeanus (strain ATCC 8743b / DSM 1359 / FGSC 10004 / NBRC 33097 / NRRL 1555)</name>
    <dbReference type="NCBI Taxonomy" id="763407"/>
    <lineage>
        <taxon>Eukaryota</taxon>
        <taxon>Fungi</taxon>
        <taxon>Fungi incertae sedis</taxon>
        <taxon>Mucoromycota</taxon>
        <taxon>Mucoromycotina</taxon>
        <taxon>Mucoromycetes</taxon>
        <taxon>Mucorales</taxon>
        <taxon>Phycomycetaceae</taxon>
        <taxon>Phycomyces</taxon>
    </lineage>
</organism>
<keyword evidence="2" id="KW-1185">Reference proteome</keyword>
<dbReference type="InParanoid" id="A0A162ZRT2"/>
<reference evidence="2" key="1">
    <citation type="submission" date="2015-06" db="EMBL/GenBank/DDBJ databases">
        <title>Expansion of signal transduction pathways in fungi by whole-genome duplication.</title>
        <authorList>
            <consortium name="DOE Joint Genome Institute"/>
            <person name="Corrochano L.M."/>
            <person name="Kuo A."/>
            <person name="Marcet-Houben M."/>
            <person name="Polaino S."/>
            <person name="Salamov A."/>
            <person name="Villalobos J.M."/>
            <person name="Alvarez M.I."/>
            <person name="Avalos J."/>
            <person name="Benito E.P."/>
            <person name="Benoit I."/>
            <person name="Burger G."/>
            <person name="Camino L.P."/>
            <person name="Canovas D."/>
            <person name="Cerda-Olmedo E."/>
            <person name="Cheng J.-F."/>
            <person name="Dominguez A."/>
            <person name="Elias M."/>
            <person name="Eslava A.P."/>
            <person name="Glaser F."/>
            <person name="Grimwood J."/>
            <person name="Gutierrez G."/>
            <person name="Heitman J."/>
            <person name="Henrissat B."/>
            <person name="Iturriaga E.A."/>
            <person name="Lang B.F."/>
            <person name="Lavin J.L."/>
            <person name="Lee S."/>
            <person name="Li W."/>
            <person name="Lindquist E."/>
            <person name="Lopez-Garcia S."/>
            <person name="Luque E.M."/>
            <person name="Marcos A.T."/>
            <person name="Martin J."/>
            <person name="McCluskey K."/>
            <person name="Medina H.R."/>
            <person name="Miralles-Duran A."/>
            <person name="Miyazaki A."/>
            <person name="Munoz-Torres E."/>
            <person name="Oguiza J.A."/>
            <person name="Ohm R."/>
            <person name="Olmedo M."/>
            <person name="Orejas M."/>
            <person name="Ortiz-Castellanos L."/>
            <person name="Pisabarro A.G."/>
            <person name="Rodriguez-Romero J."/>
            <person name="Ruiz-Herrera J."/>
            <person name="Ruiz-Vazquez R."/>
            <person name="Sanz C."/>
            <person name="Schackwitz W."/>
            <person name="Schmutz J."/>
            <person name="Shahriari M."/>
            <person name="Shelest E."/>
            <person name="Silva-Franco F."/>
            <person name="Soanes D."/>
            <person name="Syed K."/>
            <person name="Tagua V.G."/>
            <person name="Talbot N.J."/>
            <person name="Thon M."/>
            <person name="De vries R.P."/>
            <person name="Wiebenga A."/>
            <person name="Yadav J.S."/>
            <person name="Braun E.L."/>
            <person name="Baker S."/>
            <person name="Garre V."/>
            <person name="Horwitz B."/>
            <person name="Torres-Martinez S."/>
            <person name="Idnurm A."/>
            <person name="Herrera-Estrella A."/>
            <person name="Gabaldon T."/>
            <person name="Grigoriev I.V."/>
        </authorList>
    </citation>
    <scope>NUCLEOTIDE SEQUENCE [LARGE SCALE GENOMIC DNA]</scope>
    <source>
        <strain evidence="2">NRRL 1555(-)</strain>
    </source>
</reference>
<evidence type="ECO:0000313" key="2">
    <source>
        <dbReference type="Proteomes" id="UP000077315"/>
    </source>
</evidence>
<protein>
    <submittedName>
        <fullName evidence="1">Uncharacterized protein</fullName>
    </submittedName>
</protein>
<dbReference type="GeneID" id="28997841"/>
<dbReference type="Proteomes" id="UP000077315">
    <property type="component" value="Unassembled WGS sequence"/>
</dbReference>
<dbReference type="VEuPathDB" id="FungiDB:PHYBLDRAFT_173069"/>
<accession>A0A162ZRT2</accession>